<name>A0A938XRC8_9FIRM</name>
<evidence type="ECO:0000313" key="2">
    <source>
        <dbReference type="EMBL" id="MBM7555379.1"/>
    </source>
</evidence>
<evidence type="ECO:0000259" key="1">
    <source>
        <dbReference type="SMART" id="SM00471"/>
    </source>
</evidence>
<dbReference type="SMART" id="SM00471">
    <property type="entry name" value="HDc"/>
    <property type="match status" value="1"/>
</dbReference>
<dbReference type="Pfam" id="PF01966">
    <property type="entry name" value="HD"/>
    <property type="match status" value="1"/>
</dbReference>
<keyword evidence="3" id="KW-1185">Reference proteome</keyword>
<protein>
    <recommendedName>
        <fullName evidence="1">HD/PDEase domain-containing protein</fullName>
    </recommendedName>
</protein>
<dbReference type="EMBL" id="JAFBDQ010000001">
    <property type="protein sequence ID" value="MBM7555379.1"/>
    <property type="molecule type" value="Genomic_DNA"/>
</dbReference>
<dbReference type="InterPro" id="IPR003607">
    <property type="entry name" value="HD/PDEase_dom"/>
</dbReference>
<dbReference type="NCBIfam" id="TIGR00277">
    <property type="entry name" value="HDIG"/>
    <property type="match status" value="1"/>
</dbReference>
<accession>A0A938XRC8</accession>
<reference evidence="2" key="1">
    <citation type="submission" date="2021-01" db="EMBL/GenBank/DDBJ databases">
        <title>Genomic Encyclopedia of Type Strains, Phase IV (KMG-IV): sequencing the most valuable type-strain genomes for metagenomic binning, comparative biology and taxonomic classification.</title>
        <authorList>
            <person name="Goeker M."/>
        </authorList>
    </citation>
    <scope>NUCLEOTIDE SEQUENCE</scope>
    <source>
        <strain evidence="2">DSM 23230</strain>
    </source>
</reference>
<evidence type="ECO:0000313" key="3">
    <source>
        <dbReference type="Proteomes" id="UP000774000"/>
    </source>
</evidence>
<dbReference type="RefSeq" id="WP_204700097.1">
    <property type="nucleotide sequence ID" value="NZ_JAFBDQ010000001.1"/>
</dbReference>
<dbReference type="InterPro" id="IPR006675">
    <property type="entry name" value="HDIG_dom"/>
</dbReference>
<dbReference type="InterPro" id="IPR006674">
    <property type="entry name" value="HD_domain"/>
</dbReference>
<organism evidence="2 3">
    <name type="scientific">Halanaerobacter jeridensis</name>
    <dbReference type="NCBI Taxonomy" id="706427"/>
    <lineage>
        <taxon>Bacteria</taxon>
        <taxon>Bacillati</taxon>
        <taxon>Bacillota</taxon>
        <taxon>Clostridia</taxon>
        <taxon>Halanaerobiales</taxon>
        <taxon>Halobacteroidaceae</taxon>
        <taxon>Halanaerobacter</taxon>
    </lineage>
</organism>
<dbReference type="Gene3D" id="1.10.3210.10">
    <property type="entry name" value="Hypothetical protein af1432"/>
    <property type="match status" value="1"/>
</dbReference>
<dbReference type="Proteomes" id="UP000774000">
    <property type="component" value="Unassembled WGS sequence"/>
</dbReference>
<feature type="domain" description="HD/PDEase" evidence="1">
    <location>
        <begin position="20"/>
        <end position="149"/>
    </location>
</feature>
<dbReference type="CDD" id="cd00077">
    <property type="entry name" value="HDc"/>
    <property type="match status" value="1"/>
</dbReference>
<comment type="caution">
    <text evidence="2">The sequence shown here is derived from an EMBL/GenBank/DDBJ whole genome shotgun (WGS) entry which is preliminary data.</text>
</comment>
<dbReference type="SUPFAM" id="SSF109604">
    <property type="entry name" value="HD-domain/PDEase-like"/>
    <property type="match status" value="1"/>
</dbReference>
<proteinExistence type="predicted"/>
<gene>
    <name evidence="2" type="ORF">JOC47_000203</name>
</gene>
<dbReference type="AlphaFoldDB" id="A0A938XRC8"/>
<sequence>MEQYVTLETLMSDSVAKKHLPKAGYAHCISVAESAYELAVERDVCADLATKAALLHDIGHTIWEHQGEWDYESYSEYDIHTIKGAERSHELLTLKGEDLGKAREIALAILFHSDSSQVSAHVDLTPLQRLVADADNMNKEEQGAHHNQEIEFNEALQRVRRLDMLVYRHIKTQQSCVECKFKQECNLSR</sequence>